<reference evidence="1 2" key="1">
    <citation type="submission" date="2006-09" db="EMBL/GenBank/DDBJ databases">
        <title>Sequence and annotation of the 288-kb ATCV-1 virus that infects an endosymbiotic Chlorella strain of the heliozoon Acanthocystis turfacea.</title>
        <authorList>
            <person name="Fitzgerald L.A."/>
            <person name="Graves M.V."/>
            <person name="Li X."/>
            <person name="Pfitzner A.J.P."/>
            <person name="Hartigan J."/>
            <person name="Van Etten J.L."/>
        </authorList>
    </citation>
    <scope>NUCLEOTIDE SEQUENCE [LARGE SCALE GENOMIC DNA]</scope>
    <source>
        <strain evidence="1 2">ATCV-1</strain>
    </source>
</reference>
<keyword evidence="2" id="KW-1185">Reference proteome</keyword>
<protein>
    <submittedName>
        <fullName evidence="1">Uncharacterized protein z003L</fullName>
    </submittedName>
</protein>
<name>A7K7W3_9PHYC</name>
<proteinExistence type="predicted"/>
<dbReference type="GeneID" id="5470535"/>
<dbReference type="EMBL" id="EF101928">
    <property type="protein sequence ID" value="ABT16137.1"/>
    <property type="molecule type" value="Genomic_DNA"/>
</dbReference>
<dbReference type="Proteomes" id="UP000202420">
    <property type="component" value="Segment"/>
</dbReference>
<evidence type="ECO:0000313" key="1">
    <source>
        <dbReference type="EMBL" id="ABT16137.1"/>
    </source>
</evidence>
<sequence length="86" mass="10317">MMLPLSSNWRHHTTLYVSYKQHQSRNQCQLLNQNQYPHQSQCQLLNQNQYPHQSQSQCQLLSQSQCRNLRQSQCQNPHLVQEDVVR</sequence>
<dbReference type="RefSeq" id="YP_001426484.1">
    <property type="nucleotide sequence ID" value="NC_008724.1"/>
</dbReference>
<accession>A7K7W3</accession>
<organism evidence="1 2">
    <name type="scientific">Chlorovirus heliozoae</name>
    <dbReference type="NCBI Taxonomy" id="322019"/>
    <lineage>
        <taxon>Viruses</taxon>
        <taxon>Varidnaviria</taxon>
        <taxon>Bamfordvirae</taxon>
        <taxon>Nucleocytoviricota</taxon>
        <taxon>Megaviricetes</taxon>
        <taxon>Algavirales</taxon>
        <taxon>Phycodnaviridae</taxon>
        <taxon>Chlorovirus</taxon>
    </lineage>
</organism>
<dbReference type="KEGG" id="vg:5470535"/>
<gene>
    <name evidence="1" type="primary">z003L</name>
    <name evidence="1" type="ORF">ATCV1_z003L</name>
</gene>
<evidence type="ECO:0000313" key="2">
    <source>
        <dbReference type="Proteomes" id="UP000202420"/>
    </source>
</evidence>